<proteinExistence type="predicted"/>
<protein>
    <submittedName>
        <fullName evidence="2">Uncharacterized protein</fullName>
    </submittedName>
</protein>
<gene>
    <name evidence="2" type="ORF">BGZ65_010872</name>
</gene>
<dbReference type="EMBL" id="JAAAHW010008038">
    <property type="protein sequence ID" value="KAF9945329.1"/>
    <property type="molecule type" value="Genomic_DNA"/>
</dbReference>
<organism evidence="2 3">
    <name type="scientific">Modicella reniformis</name>
    <dbReference type="NCBI Taxonomy" id="1440133"/>
    <lineage>
        <taxon>Eukaryota</taxon>
        <taxon>Fungi</taxon>
        <taxon>Fungi incertae sedis</taxon>
        <taxon>Mucoromycota</taxon>
        <taxon>Mortierellomycotina</taxon>
        <taxon>Mortierellomycetes</taxon>
        <taxon>Mortierellales</taxon>
        <taxon>Mortierellaceae</taxon>
        <taxon>Modicella</taxon>
    </lineage>
</organism>
<dbReference type="Proteomes" id="UP000749646">
    <property type="component" value="Unassembled WGS sequence"/>
</dbReference>
<sequence length="168" mass="18379">MLCIKSTLISALALILALALASVVSAQKIVTIKSKSKFCLLLPPRGGLVNDTEAATSYCTQSGLSSPQLFPTDFIVSANYKKNYDDNWIQITGRFDRCQHNLSIDDKGGQYDSVNPSPSGSLCKDYDHYVEILEPDVEHYCLRCCQNKSDCPTNKGDLGCEKALGGIY</sequence>
<keyword evidence="3" id="KW-1185">Reference proteome</keyword>
<name>A0A9P6LUV9_9FUNG</name>
<accession>A0A9P6LUV9</accession>
<evidence type="ECO:0000313" key="3">
    <source>
        <dbReference type="Proteomes" id="UP000749646"/>
    </source>
</evidence>
<evidence type="ECO:0000256" key="1">
    <source>
        <dbReference type="SAM" id="SignalP"/>
    </source>
</evidence>
<feature type="signal peptide" evidence="1">
    <location>
        <begin position="1"/>
        <end position="26"/>
    </location>
</feature>
<dbReference type="OrthoDB" id="3044029at2759"/>
<feature type="chain" id="PRO_5040481453" evidence="1">
    <location>
        <begin position="27"/>
        <end position="168"/>
    </location>
</feature>
<comment type="caution">
    <text evidence="2">The sequence shown here is derived from an EMBL/GenBank/DDBJ whole genome shotgun (WGS) entry which is preliminary data.</text>
</comment>
<keyword evidence="1" id="KW-0732">Signal</keyword>
<evidence type="ECO:0000313" key="2">
    <source>
        <dbReference type="EMBL" id="KAF9945329.1"/>
    </source>
</evidence>
<dbReference type="AlphaFoldDB" id="A0A9P6LUV9"/>
<reference evidence="2" key="1">
    <citation type="journal article" date="2020" name="Fungal Divers.">
        <title>Resolving the Mortierellaceae phylogeny through synthesis of multi-gene phylogenetics and phylogenomics.</title>
        <authorList>
            <person name="Vandepol N."/>
            <person name="Liber J."/>
            <person name="Desiro A."/>
            <person name="Na H."/>
            <person name="Kennedy M."/>
            <person name="Barry K."/>
            <person name="Grigoriev I.V."/>
            <person name="Miller A.N."/>
            <person name="O'Donnell K."/>
            <person name="Stajich J.E."/>
            <person name="Bonito G."/>
        </authorList>
    </citation>
    <scope>NUCLEOTIDE SEQUENCE</scope>
    <source>
        <strain evidence="2">MES-2147</strain>
    </source>
</reference>